<dbReference type="PANTHER" id="PTHR14226">
    <property type="entry name" value="NEUROPATHY TARGET ESTERASE/SWISS CHEESE D.MELANOGASTER"/>
    <property type="match status" value="1"/>
</dbReference>
<evidence type="ECO:0000313" key="7">
    <source>
        <dbReference type="Proteomes" id="UP000366872"/>
    </source>
</evidence>
<feature type="active site" description="Proton acceptor" evidence="4">
    <location>
        <position position="213"/>
    </location>
</feature>
<dbReference type="AlphaFoldDB" id="A0A6C2U1B4"/>
<protein>
    <recommendedName>
        <fullName evidence="5">PNPLA domain-containing protein</fullName>
    </recommendedName>
</protein>
<dbReference type="EMBL" id="CAAHFG010000001">
    <property type="protein sequence ID" value="VGO13381.1"/>
    <property type="molecule type" value="Genomic_DNA"/>
</dbReference>
<dbReference type="GO" id="GO:0016042">
    <property type="term" value="P:lipid catabolic process"/>
    <property type="evidence" value="ECO:0007669"/>
    <property type="project" value="UniProtKB-UniRule"/>
</dbReference>
<accession>A0A6C2U1B4</accession>
<organism evidence="6 7">
    <name type="scientific">Pontiella desulfatans</name>
    <dbReference type="NCBI Taxonomy" id="2750659"/>
    <lineage>
        <taxon>Bacteria</taxon>
        <taxon>Pseudomonadati</taxon>
        <taxon>Kiritimatiellota</taxon>
        <taxon>Kiritimatiellia</taxon>
        <taxon>Kiritimatiellales</taxon>
        <taxon>Pontiellaceae</taxon>
        <taxon>Pontiella</taxon>
    </lineage>
</organism>
<evidence type="ECO:0000256" key="4">
    <source>
        <dbReference type="PROSITE-ProRule" id="PRU01161"/>
    </source>
</evidence>
<dbReference type="RefSeq" id="WP_136078956.1">
    <property type="nucleotide sequence ID" value="NZ_CAAHFG010000001.1"/>
</dbReference>
<evidence type="ECO:0000256" key="1">
    <source>
        <dbReference type="ARBA" id="ARBA00022801"/>
    </source>
</evidence>
<dbReference type="GO" id="GO:0016787">
    <property type="term" value="F:hydrolase activity"/>
    <property type="evidence" value="ECO:0007669"/>
    <property type="project" value="UniProtKB-UniRule"/>
</dbReference>
<dbReference type="Pfam" id="PF01734">
    <property type="entry name" value="Patatin"/>
    <property type="match status" value="1"/>
</dbReference>
<evidence type="ECO:0000256" key="2">
    <source>
        <dbReference type="ARBA" id="ARBA00022963"/>
    </source>
</evidence>
<sequence>MKTGLSLSGGGVRASVFHLGVLARLAETEFWSSFEHISTVSGGSLCVALIFEKAGKRWPTADDYLNKCLPEISRFLTSYDLQRAYLLRAWPQVLEGRAQIIGKLIKDRWGITSCISEIPETNPRWTINATCYETGKNWRFHKRRMGDYIANYVVDPKFPLSDAVAASAAVPGLIGPLKIKTAEFAWKKYAGWDQSSAPDIDVNPIAKSLTLWDGGVYDNLGVEAIYKTKKGLRYDLDFALVCDASKPLDFVYRKWLKNIVLPRQPMRLVNIPMDQVRSLRARELFGFFRNNNNGGYLRMGESVEQICKNLNAEIPKARYMTPTEIKTVSEFATTLRKLKPTEFRSVFQHGYEVCSAVLYGINRSPFIEYNQNSYSWMPS</sequence>
<keyword evidence="7" id="KW-1185">Reference proteome</keyword>
<feature type="domain" description="PNPLA" evidence="5">
    <location>
        <begin position="6"/>
        <end position="226"/>
    </location>
</feature>
<keyword evidence="1 4" id="KW-0378">Hydrolase</keyword>
<dbReference type="PROSITE" id="PS51635">
    <property type="entry name" value="PNPLA"/>
    <property type="match status" value="1"/>
</dbReference>
<evidence type="ECO:0000259" key="5">
    <source>
        <dbReference type="PROSITE" id="PS51635"/>
    </source>
</evidence>
<dbReference type="Gene3D" id="3.40.1090.10">
    <property type="entry name" value="Cytosolic phospholipase A2 catalytic domain"/>
    <property type="match status" value="2"/>
</dbReference>
<dbReference type="InterPro" id="IPR050301">
    <property type="entry name" value="NTE"/>
</dbReference>
<dbReference type="PANTHER" id="PTHR14226:SF78">
    <property type="entry name" value="SLR0060 PROTEIN"/>
    <property type="match status" value="1"/>
</dbReference>
<dbReference type="SUPFAM" id="SSF52151">
    <property type="entry name" value="FabD/lysophospholipase-like"/>
    <property type="match status" value="1"/>
</dbReference>
<dbReference type="InterPro" id="IPR016035">
    <property type="entry name" value="Acyl_Trfase/lysoPLipase"/>
</dbReference>
<comment type="caution">
    <text evidence="4">Lacks conserved residue(s) required for the propagation of feature annotation.</text>
</comment>
<feature type="active site" description="Nucleophile" evidence="4">
    <location>
        <position position="41"/>
    </location>
</feature>
<evidence type="ECO:0000256" key="3">
    <source>
        <dbReference type="ARBA" id="ARBA00023098"/>
    </source>
</evidence>
<dbReference type="InterPro" id="IPR002641">
    <property type="entry name" value="PNPLA_dom"/>
</dbReference>
<dbReference type="Proteomes" id="UP000366872">
    <property type="component" value="Unassembled WGS sequence"/>
</dbReference>
<evidence type="ECO:0000313" key="6">
    <source>
        <dbReference type="EMBL" id="VGO13381.1"/>
    </source>
</evidence>
<reference evidence="6 7" key="1">
    <citation type="submission" date="2019-04" db="EMBL/GenBank/DDBJ databases">
        <authorList>
            <person name="Van Vliet M D."/>
        </authorList>
    </citation>
    <scope>NUCLEOTIDE SEQUENCE [LARGE SCALE GENOMIC DNA]</scope>
    <source>
        <strain evidence="6 7">F1</strain>
    </source>
</reference>
<name>A0A6C2U1B4_PONDE</name>
<keyword evidence="2 4" id="KW-0442">Lipid degradation</keyword>
<feature type="short sequence motif" description="DGA/G" evidence="4">
    <location>
        <begin position="213"/>
        <end position="215"/>
    </location>
</feature>
<gene>
    <name evidence="6" type="ORF">PDESU_01938</name>
</gene>
<proteinExistence type="predicted"/>
<keyword evidence="3 4" id="KW-0443">Lipid metabolism</keyword>